<sequence>MISQDLLVEILLRLPVKSLARYLCVSKSWASIIRSRYFIKSYQSRCLSRQHRVMLAFRDMSSIRCHFFSSSQPPSFVTNATWCIDYNSFRKPDCVNGLICVEHMHRLWICNPITGKTILLPQSGPSKPFTLWYMGYDPINYQYKVLFFSKEGVNDPCKVEVFTLGDQGSWKMIEDGNFQTPQSRGICLNGFVYYGARTMHGSRIVRFDVRTEKFVNFIERPVEAQNIYGHYLGFFNIMNYQGKPALLCTKSITKHDLWVLKDVEKQEWSKVSIFITREMCSFDLIWPCFVGFVQSSGELIVTARDRFDQFHLVYIDLTTNRSRKVRFEGIRCSYRSSIVVVAFTDYVESIMSL</sequence>
<feature type="domain" description="F-box" evidence="1">
    <location>
        <begin position="2"/>
        <end position="41"/>
    </location>
</feature>
<organism evidence="2 3">
    <name type="scientific">Cardamine amara subsp. amara</name>
    <dbReference type="NCBI Taxonomy" id="228776"/>
    <lineage>
        <taxon>Eukaryota</taxon>
        <taxon>Viridiplantae</taxon>
        <taxon>Streptophyta</taxon>
        <taxon>Embryophyta</taxon>
        <taxon>Tracheophyta</taxon>
        <taxon>Spermatophyta</taxon>
        <taxon>Magnoliopsida</taxon>
        <taxon>eudicotyledons</taxon>
        <taxon>Gunneridae</taxon>
        <taxon>Pentapetalae</taxon>
        <taxon>rosids</taxon>
        <taxon>malvids</taxon>
        <taxon>Brassicales</taxon>
        <taxon>Brassicaceae</taxon>
        <taxon>Cardamineae</taxon>
        <taxon>Cardamine</taxon>
    </lineage>
</organism>
<keyword evidence="3" id="KW-1185">Reference proteome</keyword>
<dbReference type="EMBL" id="JBANAX010000476">
    <property type="protein sequence ID" value="KAL1207476.1"/>
    <property type="molecule type" value="Genomic_DNA"/>
</dbReference>
<evidence type="ECO:0000259" key="1">
    <source>
        <dbReference type="SMART" id="SM00256"/>
    </source>
</evidence>
<gene>
    <name evidence="2" type="ORF">V5N11_007069</name>
</gene>
<dbReference type="Proteomes" id="UP001558713">
    <property type="component" value="Unassembled WGS sequence"/>
</dbReference>
<dbReference type="Pfam" id="PF00646">
    <property type="entry name" value="F-box"/>
    <property type="match status" value="1"/>
</dbReference>
<dbReference type="InterPro" id="IPR017451">
    <property type="entry name" value="F-box-assoc_interact_dom"/>
</dbReference>
<name>A0ABD1AL33_CARAN</name>
<accession>A0ABD1AL33</accession>
<reference evidence="2 3" key="1">
    <citation type="submission" date="2024-04" db="EMBL/GenBank/DDBJ databases">
        <title>Genome assembly C_amara_ONT_v2.</title>
        <authorList>
            <person name="Yant L."/>
            <person name="Moore C."/>
            <person name="Slenker M."/>
        </authorList>
    </citation>
    <scope>NUCLEOTIDE SEQUENCE [LARGE SCALE GENOMIC DNA]</scope>
    <source>
        <tissue evidence="2">Leaf</tissue>
    </source>
</reference>
<dbReference type="NCBIfam" id="TIGR01640">
    <property type="entry name" value="F_box_assoc_1"/>
    <property type="match status" value="1"/>
</dbReference>
<dbReference type="InterPro" id="IPR036047">
    <property type="entry name" value="F-box-like_dom_sf"/>
</dbReference>
<evidence type="ECO:0000313" key="2">
    <source>
        <dbReference type="EMBL" id="KAL1207476.1"/>
    </source>
</evidence>
<dbReference type="Pfam" id="PF08268">
    <property type="entry name" value="FBA_3"/>
    <property type="match status" value="1"/>
</dbReference>
<dbReference type="PANTHER" id="PTHR31111">
    <property type="entry name" value="BNAA05G37150D PROTEIN-RELATED"/>
    <property type="match status" value="1"/>
</dbReference>
<evidence type="ECO:0000313" key="3">
    <source>
        <dbReference type="Proteomes" id="UP001558713"/>
    </source>
</evidence>
<comment type="caution">
    <text evidence="2">The sequence shown here is derived from an EMBL/GenBank/DDBJ whole genome shotgun (WGS) entry which is preliminary data.</text>
</comment>
<dbReference type="AlphaFoldDB" id="A0ABD1AL33"/>
<dbReference type="SUPFAM" id="SSF81383">
    <property type="entry name" value="F-box domain"/>
    <property type="match status" value="1"/>
</dbReference>
<dbReference type="InterPro" id="IPR013187">
    <property type="entry name" value="F-box-assoc_dom_typ3"/>
</dbReference>
<dbReference type="InterPro" id="IPR001810">
    <property type="entry name" value="F-box_dom"/>
</dbReference>
<protein>
    <submittedName>
        <fullName evidence="2">F-box protein</fullName>
    </submittedName>
</protein>
<dbReference type="PANTHER" id="PTHR31111:SF132">
    <property type="entry name" value="F-BOX ASSOCIATED UBIQUITINATION EFFECTOR FAMILY PROTEIN-RELATED"/>
    <property type="match status" value="1"/>
</dbReference>
<proteinExistence type="predicted"/>
<dbReference type="SMART" id="SM00256">
    <property type="entry name" value="FBOX"/>
    <property type="match status" value="1"/>
</dbReference>